<dbReference type="PANTHER" id="PTHR42756">
    <property type="entry name" value="TRANSCRIPTIONAL REGULATOR, MARR"/>
    <property type="match status" value="1"/>
</dbReference>
<accession>A0A9D2CD16</accession>
<evidence type="ECO:0000256" key="2">
    <source>
        <dbReference type="ARBA" id="ARBA00023125"/>
    </source>
</evidence>
<dbReference type="Gene3D" id="1.10.10.10">
    <property type="entry name" value="Winged helix-like DNA-binding domain superfamily/Winged helix DNA-binding domain"/>
    <property type="match status" value="1"/>
</dbReference>
<keyword evidence="1" id="KW-0805">Transcription regulation</keyword>
<dbReference type="InterPro" id="IPR000835">
    <property type="entry name" value="HTH_MarR-typ"/>
</dbReference>
<dbReference type="EMBL" id="DXCX01000014">
    <property type="protein sequence ID" value="HIY72522.1"/>
    <property type="molecule type" value="Genomic_DNA"/>
</dbReference>
<evidence type="ECO:0000313" key="5">
    <source>
        <dbReference type="EMBL" id="HIY72522.1"/>
    </source>
</evidence>
<comment type="caution">
    <text evidence="5">The sequence shown here is derived from an EMBL/GenBank/DDBJ whole genome shotgun (WGS) entry which is preliminary data.</text>
</comment>
<dbReference type="GO" id="GO:0003700">
    <property type="term" value="F:DNA-binding transcription factor activity"/>
    <property type="evidence" value="ECO:0007669"/>
    <property type="project" value="InterPro"/>
</dbReference>
<sequence>MIQERAGSDMPGVIFQALARALKQHMLTELANRGLGDLGNPVLLFLLKEREGQVSSQKVLSDALRISPASVAVSLKSLERGGYVEKLPGETDQRRKAVRLTNKGREALETCFQIFQQVDRQMFDGFTSQEMEQVRAFHLRMLHNLRDSLTTERMDCSC</sequence>
<evidence type="ECO:0000256" key="3">
    <source>
        <dbReference type="ARBA" id="ARBA00023163"/>
    </source>
</evidence>
<dbReference type="AlphaFoldDB" id="A0A9D2CD16"/>
<keyword evidence="2 5" id="KW-0238">DNA-binding</keyword>
<dbReference type="Proteomes" id="UP000886824">
    <property type="component" value="Unassembled WGS sequence"/>
</dbReference>
<dbReference type="PANTHER" id="PTHR42756:SF1">
    <property type="entry name" value="TRANSCRIPTIONAL REPRESSOR OF EMRAB OPERON"/>
    <property type="match status" value="1"/>
</dbReference>
<evidence type="ECO:0000256" key="1">
    <source>
        <dbReference type="ARBA" id="ARBA00023015"/>
    </source>
</evidence>
<reference evidence="5" key="2">
    <citation type="submission" date="2021-04" db="EMBL/GenBank/DDBJ databases">
        <authorList>
            <person name="Gilroy R."/>
        </authorList>
    </citation>
    <scope>NUCLEOTIDE SEQUENCE</scope>
    <source>
        <strain evidence="5">CHK33-7979</strain>
    </source>
</reference>
<organism evidence="5 6">
    <name type="scientific">Candidatus Intestinimonas merdavium</name>
    <dbReference type="NCBI Taxonomy" id="2838622"/>
    <lineage>
        <taxon>Bacteria</taxon>
        <taxon>Bacillati</taxon>
        <taxon>Bacillota</taxon>
        <taxon>Clostridia</taxon>
        <taxon>Eubacteriales</taxon>
        <taxon>Intestinimonas</taxon>
    </lineage>
</organism>
<keyword evidence="3" id="KW-0804">Transcription</keyword>
<proteinExistence type="predicted"/>
<feature type="domain" description="HTH marR-type" evidence="4">
    <location>
        <begin position="11"/>
        <end position="143"/>
    </location>
</feature>
<dbReference type="Pfam" id="PF12802">
    <property type="entry name" value="MarR_2"/>
    <property type="match status" value="1"/>
</dbReference>
<gene>
    <name evidence="5" type="ORF">H9826_00920</name>
</gene>
<dbReference type="SMART" id="SM00347">
    <property type="entry name" value="HTH_MARR"/>
    <property type="match status" value="1"/>
</dbReference>
<dbReference type="PRINTS" id="PR00598">
    <property type="entry name" value="HTHMARR"/>
</dbReference>
<dbReference type="GO" id="GO:0003677">
    <property type="term" value="F:DNA binding"/>
    <property type="evidence" value="ECO:0007669"/>
    <property type="project" value="UniProtKB-KW"/>
</dbReference>
<dbReference type="InterPro" id="IPR036390">
    <property type="entry name" value="WH_DNA-bd_sf"/>
</dbReference>
<name>A0A9D2CD16_9FIRM</name>
<dbReference type="SUPFAM" id="SSF46785">
    <property type="entry name" value="Winged helix' DNA-binding domain"/>
    <property type="match status" value="1"/>
</dbReference>
<dbReference type="PROSITE" id="PS50995">
    <property type="entry name" value="HTH_MARR_2"/>
    <property type="match status" value="1"/>
</dbReference>
<dbReference type="InterPro" id="IPR036388">
    <property type="entry name" value="WH-like_DNA-bd_sf"/>
</dbReference>
<evidence type="ECO:0000313" key="6">
    <source>
        <dbReference type="Proteomes" id="UP000886824"/>
    </source>
</evidence>
<protein>
    <submittedName>
        <fullName evidence="5">Winged helix DNA-binding protein</fullName>
    </submittedName>
</protein>
<reference evidence="5" key="1">
    <citation type="journal article" date="2021" name="PeerJ">
        <title>Extensive microbial diversity within the chicken gut microbiome revealed by metagenomics and culture.</title>
        <authorList>
            <person name="Gilroy R."/>
            <person name="Ravi A."/>
            <person name="Getino M."/>
            <person name="Pursley I."/>
            <person name="Horton D.L."/>
            <person name="Alikhan N.F."/>
            <person name="Baker D."/>
            <person name="Gharbi K."/>
            <person name="Hall N."/>
            <person name="Watson M."/>
            <person name="Adriaenssens E.M."/>
            <person name="Foster-Nyarko E."/>
            <person name="Jarju S."/>
            <person name="Secka A."/>
            <person name="Antonio M."/>
            <person name="Oren A."/>
            <person name="Chaudhuri R.R."/>
            <person name="La Ragione R."/>
            <person name="Hildebrand F."/>
            <person name="Pallen M.J."/>
        </authorList>
    </citation>
    <scope>NUCLEOTIDE SEQUENCE</scope>
    <source>
        <strain evidence="5">CHK33-7979</strain>
    </source>
</reference>
<evidence type="ECO:0000259" key="4">
    <source>
        <dbReference type="PROSITE" id="PS50995"/>
    </source>
</evidence>